<comment type="caution">
    <text evidence="2">The sequence shown here is derived from an EMBL/GenBank/DDBJ whole genome shotgun (WGS) entry which is preliminary data.</text>
</comment>
<protein>
    <submittedName>
        <fullName evidence="2">Uncharacterized protein</fullName>
    </submittedName>
</protein>
<reference evidence="2 3" key="1">
    <citation type="journal article" date="2021" name="Elife">
        <title>Chloroplast acquisition without the gene transfer in kleptoplastic sea slugs, Plakobranchus ocellatus.</title>
        <authorList>
            <person name="Maeda T."/>
            <person name="Takahashi S."/>
            <person name="Yoshida T."/>
            <person name="Shimamura S."/>
            <person name="Takaki Y."/>
            <person name="Nagai Y."/>
            <person name="Toyoda A."/>
            <person name="Suzuki Y."/>
            <person name="Arimoto A."/>
            <person name="Ishii H."/>
            <person name="Satoh N."/>
            <person name="Nishiyama T."/>
            <person name="Hasebe M."/>
            <person name="Maruyama T."/>
            <person name="Minagawa J."/>
            <person name="Obokata J."/>
            <person name="Shigenobu S."/>
        </authorList>
    </citation>
    <scope>NUCLEOTIDE SEQUENCE [LARGE SCALE GENOMIC DNA]</scope>
</reference>
<evidence type="ECO:0000313" key="2">
    <source>
        <dbReference type="EMBL" id="GFN79541.1"/>
    </source>
</evidence>
<organism evidence="2 3">
    <name type="scientific">Plakobranchus ocellatus</name>
    <dbReference type="NCBI Taxonomy" id="259542"/>
    <lineage>
        <taxon>Eukaryota</taxon>
        <taxon>Metazoa</taxon>
        <taxon>Spiralia</taxon>
        <taxon>Lophotrochozoa</taxon>
        <taxon>Mollusca</taxon>
        <taxon>Gastropoda</taxon>
        <taxon>Heterobranchia</taxon>
        <taxon>Euthyneura</taxon>
        <taxon>Panpulmonata</taxon>
        <taxon>Sacoglossa</taxon>
        <taxon>Placobranchoidea</taxon>
        <taxon>Plakobranchidae</taxon>
        <taxon>Plakobranchus</taxon>
    </lineage>
</organism>
<evidence type="ECO:0000313" key="3">
    <source>
        <dbReference type="Proteomes" id="UP000735302"/>
    </source>
</evidence>
<accession>A0AAV3YAV1</accession>
<evidence type="ECO:0000256" key="1">
    <source>
        <dbReference type="SAM" id="MobiDB-lite"/>
    </source>
</evidence>
<dbReference type="AlphaFoldDB" id="A0AAV3YAV1"/>
<keyword evidence="3" id="KW-1185">Reference proteome</keyword>
<proteinExistence type="predicted"/>
<name>A0AAV3YAV1_9GAST</name>
<dbReference type="Proteomes" id="UP000735302">
    <property type="component" value="Unassembled WGS sequence"/>
</dbReference>
<feature type="region of interest" description="Disordered" evidence="1">
    <location>
        <begin position="1"/>
        <end position="28"/>
    </location>
</feature>
<feature type="region of interest" description="Disordered" evidence="1">
    <location>
        <begin position="89"/>
        <end position="108"/>
    </location>
</feature>
<dbReference type="EMBL" id="BLXT01000677">
    <property type="protein sequence ID" value="GFN79541.1"/>
    <property type="molecule type" value="Genomic_DNA"/>
</dbReference>
<sequence>MPAGTQAKCACKRTSKTPTRTHAWSRRRGTRSRVLVVLAIHGMLRQLAMRDPATYLMPPRTSVEGNSNNNTNNSNVLLVALQSKTPILFKHKNQARRERSDSVSNQVG</sequence>
<gene>
    <name evidence="2" type="ORF">PoB_000604700</name>
</gene>